<evidence type="ECO:0000313" key="2">
    <source>
        <dbReference type="EMBL" id="BAY87919.1"/>
    </source>
</evidence>
<name>A0A1Z4M367_9CYAN</name>
<keyword evidence="2" id="KW-0614">Plasmid</keyword>
<dbReference type="CDD" id="cd10227">
    <property type="entry name" value="ASKHA_NBD_ParM-like"/>
    <property type="match status" value="1"/>
</dbReference>
<dbReference type="OrthoDB" id="525270at2"/>
<sequence>MDNNLYADIGNYSVLASVDGNDISQMRSLIYDTTYNSECQNNIHPIESPMIELGAKKYKLGFLASKFDGFLSAAEFGKSKTELILPILLANSPSGFDGTVKLLVPNDDMKTQKFIKSAVIGTHEYKLYSDGTVIDTVVSYNDVTFERETDAAARYAFESGILDAEDVALVIDIGGGTINVVVCDVENGFYVRYRNSYPNQGGINLAQTILATDLVRGYKKNFEVSKVMDAITRGERTIGRNRDYTFEPIYNDCVDQWLKAILSKVMASVDKQLDDVTRIVWTGGGAEIIRHKIINKGMHLILPEPQLANLYGLMGQTKTQSLIAA</sequence>
<dbReference type="Pfam" id="PF21522">
    <property type="entry name" value="MreB-like_C"/>
    <property type="match status" value="1"/>
</dbReference>
<geneLocation type="plasmid" evidence="3">
    <name>Plasmid3 dna</name>
</geneLocation>
<dbReference type="InterPro" id="IPR049067">
    <property type="entry name" value="MreB-like_C"/>
</dbReference>
<proteinExistence type="predicted"/>
<dbReference type="EMBL" id="AP018230">
    <property type="protein sequence ID" value="BAY87919.1"/>
    <property type="molecule type" value="Genomic_DNA"/>
</dbReference>
<evidence type="ECO:0000313" key="3">
    <source>
        <dbReference type="Proteomes" id="UP000218418"/>
    </source>
</evidence>
<dbReference type="AlphaFoldDB" id="A0A1Z4M367"/>
<dbReference type="SUPFAM" id="SSF53067">
    <property type="entry name" value="Actin-like ATPase domain"/>
    <property type="match status" value="1"/>
</dbReference>
<dbReference type="Gene3D" id="3.30.420.40">
    <property type="match status" value="1"/>
</dbReference>
<reference evidence="2 3" key="1">
    <citation type="submission" date="2017-06" db="EMBL/GenBank/DDBJ databases">
        <title>Genome sequencing of cyanobaciteial culture collection at National Institute for Environmental Studies (NIES).</title>
        <authorList>
            <person name="Hirose Y."/>
            <person name="Shimura Y."/>
            <person name="Fujisawa T."/>
            <person name="Nakamura Y."/>
            <person name="Kawachi M."/>
        </authorList>
    </citation>
    <scope>NUCLEOTIDE SEQUENCE [LARGE SCALE GENOMIC DNA]</scope>
    <source>
        <strain evidence="2 3">NIES-267</strain>
        <plasmid evidence="3">Plasmid3 dna</plasmid>
    </source>
</reference>
<feature type="domain" description="Actin homologue MreB-like C-terminal" evidence="1">
    <location>
        <begin position="170"/>
        <end position="292"/>
    </location>
</feature>
<evidence type="ECO:0000259" key="1">
    <source>
        <dbReference type="Pfam" id="PF21522"/>
    </source>
</evidence>
<dbReference type="Proteomes" id="UP000218418">
    <property type="component" value="Plasmid plasmid3"/>
</dbReference>
<accession>A0A1Z4M367</accession>
<dbReference type="InterPro" id="IPR043129">
    <property type="entry name" value="ATPase_NBD"/>
</dbReference>
<gene>
    <name evidence="2" type="ORF">NIES267_74430</name>
</gene>
<protein>
    <recommendedName>
        <fullName evidence="1">Actin homologue MreB-like C-terminal domain-containing protein</fullName>
    </recommendedName>
</protein>
<organism evidence="2 3">
    <name type="scientific">Calothrix parasitica NIES-267</name>
    <dbReference type="NCBI Taxonomy" id="1973488"/>
    <lineage>
        <taxon>Bacteria</taxon>
        <taxon>Bacillati</taxon>
        <taxon>Cyanobacteriota</taxon>
        <taxon>Cyanophyceae</taxon>
        <taxon>Nostocales</taxon>
        <taxon>Calotrichaceae</taxon>
        <taxon>Calothrix</taxon>
    </lineage>
</organism>
<keyword evidence="3" id="KW-1185">Reference proteome</keyword>